<organism evidence="2 3">
    <name type="scientific">Persicimonas caeni</name>
    <dbReference type="NCBI Taxonomy" id="2292766"/>
    <lineage>
        <taxon>Bacteria</taxon>
        <taxon>Deltaproteobacteria</taxon>
        <taxon>Bradymonadales</taxon>
        <taxon>Bradymonadaceae</taxon>
        <taxon>Persicimonas</taxon>
    </lineage>
</organism>
<evidence type="ECO:0000313" key="3">
    <source>
        <dbReference type="Proteomes" id="UP000315995"/>
    </source>
</evidence>
<evidence type="ECO:0000313" key="2">
    <source>
        <dbReference type="EMBL" id="QDG53883.1"/>
    </source>
</evidence>
<dbReference type="AlphaFoldDB" id="A0A4Y6Q035"/>
<dbReference type="PANTHER" id="PTHR13369:SF3">
    <property type="entry name" value="METHYLTRANSFERASE DOMAIN-CONTAINING PROTEIN"/>
    <property type="match status" value="1"/>
</dbReference>
<dbReference type="Proteomes" id="UP000315995">
    <property type="component" value="Chromosome"/>
</dbReference>
<gene>
    <name evidence="2" type="ORF">FIV42_25005</name>
</gene>
<dbReference type="Pfam" id="PF13679">
    <property type="entry name" value="Methyltransf_32"/>
    <property type="match status" value="1"/>
</dbReference>
<dbReference type="GO" id="GO:0032259">
    <property type="term" value="P:methylation"/>
    <property type="evidence" value="ECO:0007669"/>
    <property type="project" value="UniProtKB-KW"/>
</dbReference>
<dbReference type="InterPro" id="IPR029063">
    <property type="entry name" value="SAM-dependent_MTases_sf"/>
</dbReference>
<dbReference type="PANTHER" id="PTHR13369">
    <property type="match status" value="1"/>
</dbReference>
<dbReference type="InterPro" id="IPR025714">
    <property type="entry name" value="Methyltranfer_dom"/>
</dbReference>
<dbReference type="OrthoDB" id="5502211at2"/>
<accession>A0A5B8YBN1</accession>
<dbReference type="SUPFAM" id="SSF53335">
    <property type="entry name" value="S-adenosyl-L-methionine-dependent methyltransferases"/>
    <property type="match status" value="1"/>
</dbReference>
<sequence length="329" mass="37240">MSRRRLLQTWKVCLQVRETGMREQWREAFGEMAREYWTDERTRELTGGKDLLVLPGEAPALLRALGLLHRDATMPPPQVSKYLQLNHMLWLMGPPLRELMERFGVLNFIDAGCGRSYLTTALAWCFRNVWEQPARILGVDINAKLVDECRRRTEITGLQDILRYEAADLDVFDSASAWKSAFGDGVDKTHAVISLHACDTATDDAIALGIAEEAELIAVAPCCQAELARGWKELDEADVDGAFRPIWQTPQLRRTSGAQITDTFRMLLLRAAGYETRVVEFVPSEHTPKNTLIRAMRRSDGDPEALEEYRELRRATGGVGIKLERLLEV</sequence>
<name>A0A4Y6Q035_PERCE</name>
<keyword evidence="3" id="KW-1185">Reference proteome</keyword>
<keyword evidence="2" id="KW-0489">Methyltransferase</keyword>
<dbReference type="GO" id="GO:0005737">
    <property type="term" value="C:cytoplasm"/>
    <property type="evidence" value="ECO:0007669"/>
    <property type="project" value="TreeGrafter"/>
</dbReference>
<accession>A0A4Y6Q035</accession>
<keyword evidence="2" id="KW-0808">Transferase</keyword>
<proteinExistence type="predicted"/>
<reference evidence="2 3" key="1">
    <citation type="submission" date="2019-06" db="EMBL/GenBank/DDBJ databases">
        <title>Persicimonas caeni gen. nov., sp. nov., a predatory bacterium isolated from solar saltern.</title>
        <authorList>
            <person name="Wang S."/>
        </authorList>
    </citation>
    <scope>NUCLEOTIDE SEQUENCE [LARGE SCALE GENOMIC DNA]</scope>
    <source>
        <strain evidence="2 3">YN101</strain>
    </source>
</reference>
<dbReference type="EMBL" id="CP041186">
    <property type="protein sequence ID" value="QDG53883.1"/>
    <property type="molecule type" value="Genomic_DNA"/>
</dbReference>
<protein>
    <submittedName>
        <fullName evidence="2">SAM-dependent methyltransferase</fullName>
    </submittedName>
</protein>
<dbReference type="GO" id="GO:0008168">
    <property type="term" value="F:methyltransferase activity"/>
    <property type="evidence" value="ECO:0007669"/>
    <property type="project" value="UniProtKB-KW"/>
</dbReference>
<dbReference type="Gene3D" id="3.40.50.150">
    <property type="entry name" value="Vaccinia Virus protein VP39"/>
    <property type="match status" value="1"/>
</dbReference>
<feature type="domain" description="Methyltransferase" evidence="1">
    <location>
        <begin position="81"/>
        <end position="229"/>
    </location>
</feature>
<evidence type="ECO:0000259" key="1">
    <source>
        <dbReference type="Pfam" id="PF13679"/>
    </source>
</evidence>